<proteinExistence type="predicted"/>
<name>A0ACC2APC1_DIPCM</name>
<reference evidence="2" key="1">
    <citation type="journal article" date="2024" name="Proc. Natl. Acad. Sci. U.S.A.">
        <title>Extraordinary preservation of gene collinearity over three hundred million years revealed in homosporous lycophytes.</title>
        <authorList>
            <person name="Li C."/>
            <person name="Wickell D."/>
            <person name="Kuo L.Y."/>
            <person name="Chen X."/>
            <person name="Nie B."/>
            <person name="Liao X."/>
            <person name="Peng D."/>
            <person name="Ji J."/>
            <person name="Jenkins J."/>
            <person name="Williams M."/>
            <person name="Shu S."/>
            <person name="Plott C."/>
            <person name="Barry K."/>
            <person name="Rajasekar S."/>
            <person name="Grimwood J."/>
            <person name="Han X."/>
            <person name="Sun S."/>
            <person name="Hou Z."/>
            <person name="He W."/>
            <person name="Dai G."/>
            <person name="Sun C."/>
            <person name="Schmutz J."/>
            <person name="Leebens-Mack J.H."/>
            <person name="Li F.W."/>
            <person name="Wang L."/>
        </authorList>
    </citation>
    <scope>NUCLEOTIDE SEQUENCE [LARGE SCALE GENOMIC DNA]</scope>
    <source>
        <strain evidence="2">cv. PW_Plant_1</strain>
    </source>
</reference>
<sequence length="111" mass="12825">MLNPGVLRMNTAHFSRHVIYIQEFSCKNFHHDTLNQHYQNQPCLVPIQDVSNSMCQKSVFEGMLSFNKSADQDTYVSTFVLLFILHKLSCSTSFPHLVQESIYYSLHLLGI</sequence>
<organism evidence="1 2">
    <name type="scientific">Diphasiastrum complanatum</name>
    <name type="common">Issler's clubmoss</name>
    <name type="synonym">Lycopodium complanatum</name>
    <dbReference type="NCBI Taxonomy" id="34168"/>
    <lineage>
        <taxon>Eukaryota</taxon>
        <taxon>Viridiplantae</taxon>
        <taxon>Streptophyta</taxon>
        <taxon>Embryophyta</taxon>
        <taxon>Tracheophyta</taxon>
        <taxon>Lycopodiopsida</taxon>
        <taxon>Lycopodiales</taxon>
        <taxon>Lycopodiaceae</taxon>
        <taxon>Lycopodioideae</taxon>
        <taxon>Diphasiastrum</taxon>
    </lineage>
</organism>
<protein>
    <submittedName>
        <fullName evidence="1">Uncharacterized protein</fullName>
    </submittedName>
</protein>
<gene>
    <name evidence="1" type="ORF">O6H91_20G008800</name>
</gene>
<evidence type="ECO:0000313" key="1">
    <source>
        <dbReference type="EMBL" id="KAJ7518799.1"/>
    </source>
</evidence>
<dbReference type="Proteomes" id="UP001162992">
    <property type="component" value="Chromosome 20"/>
</dbReference>
<evidence type="ECO:0000313" key="2">
    <source>
        <dbReference type="Proteomes" id="UP001162992"/>
    </source>
</evidence>
<keyword evidence="2" id="KW-1185">Reference proteome</keyword>
<comment type="caution">
    <text evidence="1">The sequence shown here is derived from an EMBL/GenBank/DDBJ whole genome shotgun (WGS) entry which is preliminary data.</text>
</comment>
<accession>A0ACC2APC1</accession>
<dbReference type="EMBL" id="CM055111">
    <property type="protein sequence ID" value="KAJ7518799.1"/>
    <property type="molecule type" value="Genomic_DNA"/>
</dbReference>